<keyword evidence="3" id="KW-0804">Transcription</keyword>
<dbReference type="GO" id="GO:0000976">
    <property type="term" value="F:transcription cis-regulatory region binding"/>
    <property type="evidence" value="ECO:0007669"/>
    <property type="project" value="TreeGrafter"/>
</dbReference>
<evidence type="ECO:0000256" key="2">
    <source>
        <dbReference type="ARBA" id="ARBA00023125"/>
    </source>
</evidence>
<evidence type="ECO:0000256" key="1">
    <source>
        <dbReference type="ARBA" id="ARBA00023015"/>
    </source>
</evidence>
<feature type="domain" description="HTH tetR-type" evidence="6">
    <location>
        <begin position="37"/>
        <end position="97"/>
    </location>
</feature>
<dbReference type="InterPro" id="IPR009057">
    <property type="entry name" value="Homeodomain-like_sf"/>
</dbReference>
<dbReference type="PANTHER" id="PTHR30055:SF234">
    <property type="entry name" value="HTH-TYPE TRANSCRIPTIONAL REGULATOR BETI"/>
    <property type="match status" value="1"/>
</dbReference>
<evidence type="ECO:0000259" key="6">
    <source>
        <dbReference type="PROSITE" id="PS50977"/>
    </source>
</evidence>
<dbReference type="Gene3D" id="1.10.357.10">
    <property type="entry name" value="Tetracycline Repressor, domain 2"/>
    <property type="match status" value="1"/>
</dbReference>
<dbReference type="Pfam" id="PF00440">
    <property type="entry name" value="TetR_N"/>
    <property type="match status" value="1"/>
</dbReference>
<dbReference type="InterPro" id="IPR001647">
    <property type="entry name" value="HTH_TetR"/>
</dbReference>
<dbReference type="GO" id="GO:0003700">
    <property type="term" value="F:DNA-binding transcription factor activity"/>
    <property type="evidence" value="ECO:0007669"/>
    <property type="project" value="TreeGrafter"/>
</dbReference>
<dbReference type="PROSITE" id="PS50977">
    <property type="entry name" value="HTH_TETR_2"/>
    <property type="match status" value="1"/>
</dbReference>
<keyword evidence="1" id="KW-0805">Transcription regulation</keyword>
<dbReference type="InterPro" id="IPR050109">
    <property type="entry name" value="HTH-type_TetR-like_transc_reg"/>
</dbReference>
<comment type="caution">
    <text evidence="7">The sequence shown here is derived from an EMBL/GenBank/DDBJ whole genome shotgun (WGS) entry which is preliminary data.</text>
</comment>
<feature type="compositionally biased region" description="Pro residues" evidence="5">
    <location>
        <begin position="1"/>
        <end position="12"/>
    </location>
</feature>
<dbReference type="EMBL" id="MDJY01000023">
    <property type="protein sequence ID" value="OUE26429.1"/>
    <property type="molecule type" value="Genomic_DNA"/>
</dbReference>
<reference evidence="7 8" key="1">
    <citation type="submission" date="2016-08" db="EMBL/GenBank/DDBJ databases">
        <title>Genome sequence of Clavibacter michiganensis spp strain CFBP8017.</title>
        <authorList>
            <person name="Thapa S.P."/>
            <person name="Coaker G."/>
            <person name="Jacques M.-A."/>
        </authorList>
    </citation>
    <scope>NUCLEOTIDE SEQUENCE [LARGE SCALE GENOMIC DNA]</scope>
    <source>
        <strain evidence="7">CFBP8017</strain>
    </source>
</reference>
<evidence type="ECO:0000313" key="8">
    <source>
        <dbReference type="Proteomes" id="UP000195011"/>
    </source>
</evidence>
<dbReference type="PRINTS" id="PR00455">
    <property type="entry name" value="HTHTETR"/>
</dbReference>
<evidence type="ECO:0000313" key="7">
    <source>
        <dbReference type="EMBL" id="OUE26429.1"/>
    </source>
</evidence>
<keyword evidence="2 4" id="KW-0238">DNA-binding</keyword>
<feature type="region of interest" description="Disordered" evidence="5">
    <location>
        <begin position="1"/>
        <end position="36"/>
    </location>
</feature>
<evidence type="ECO:0000256" key="3">
    <source>
        <dbReference type="ARBA" id="ARBA00023163"/>
    </source>
</evidence>
<proteinExistence type="predicted"/>
<name>A0A251YQI4_9MICO</name>
<dbReference type="Proteomes" id="UP000195011">
    <property type="component" value="Unassembled WGS sequence"/>
</dbReference>
<accession>A0A251YQI4</accession>
<dbReference type="RefSeq" id="WP_143757234.1">
    <property type="nucleotide sequence ID" value="NZ_MDJY01000023.1"/>
</dbReference>
<dbReference type="SUPFAM" id="SSF46689">
    <property type="entry name" value="Homeodomain-like"/>
    <property type="match status" value="1"/>
</dbReference>
<feature type="compositionally biased region" description="Low complexity" evidence="5">
    <location>
        <begin position="13"/>
        <end position="22"/>
    </location>
</feature>
<gene>
    <name evidence="7" type="primary">ttgW_1</name>
    <name evidence="7" type="ORF">BFL36_04270</name>
</gene>
<dbReference type="AlphaFoldDB" id="A0A251YQI4"/>
<organism evidence="7 8">
    <name type="scientific">Clavibacter michiganensis</name>
    <dbReference type="NCBI Taxonomy" id="28447"/>
    <lineage>
        <taxon>Bacteria</taxon>
        <taxon>Bacillati</taxon>
        <taxon>Actinomycetota</taxon>
        <taxon>Actinomycetes</taxon>
        <taxon>Micrococcales</taxon>
        <taxon>Microbacteriaceae</taxon>
        <taxon>Clavibacter</taxon>
    </lineage>
</organism>
<protein>
    <submittedName>
        <fullName evidence="7">Putative HTH-type transcriptional regulator TtgW</fullName>
    </submittedName>
</protein>
<evidence type="ECO:0000256" key="5">
    <source>
        <dbReference type="SAM" id="MobiDB-lite"/>
    </source>
</evidence>
<feature type="DNA-binding region" description="H-T-H motif" evidence="4">
    <location>
        <begin position="60"/>
        <end position="79"/>
    </location>
</feature>
<dbReference type="PANTHER" id="PTHR30055">
    <property type="entry name" value="HTH-TYPE TRANSCRIPTIONAL REGULATOR RUTR"/>
    <property type="match status" value="1"/>
</dbReference>
<sequence length="217" mass="22822">MPDAPPEPPAPDADPVVAAVPPAGGPADGSPAPGATATARDRILDAFEELLVQQGERGTTLESVAAAAGVSKGGLLYHFGGKEALVEGLLARMSALAREDVERLRQAERGPVDRWIRGSLSTATPFDRAYVATSRLAQGNHPRARDTLTHLQEEWAAVILEAVGDPTVARAVLLIGDGLYYHSALQPWLGGSAPADSALDELIRVVDDLVRLRSTRG</sequence>
<evidence type="ECO:0000256" key="4">
    <source>
        <dbReference type="PROSITE-ProRule" id="PRU00335"/>
    </source>
</evidence>